<keyword evidence="6" id="KW-0135">Cellulose biosynthesis</keyword>
<dbReference type="AlphaFoldDB" id="A0A2X2BCM9"/>
<dbReference type="GO" id="GO:0030244">
    <property type="term" value="P:cellulose biosynthetic process"/>
    <property type="evidence" value="ECO:0007669"/>
    <property type="project" value="UniProtKB-KW"/>
</dbReference>
<sequence length="1091" mass="125943">MMWRICYQYRQYLLALGLLAGILPVTQAADDPTETFLYEQVRLGNSKSNDVLVSQSLYRLSLIKPNDPSVLLMRIQFAVKQKETAKAQQLVEQLRMHGENTEQYQRAIKLLSLTHEDNRQILQKAYLYQTAGRYDEALQLYDDIYQGTPPDEGLALEYLNVLIAANHANKMARIKQIYHTYPNNQQIANIYQQYHLTPALSTPSATSAPNNTISIRALKQQLRQQPDNADIIGTLGVRYSRANQRALAIYYLSQALTLAPKHNDSDLWRTLLQSNQYWHLLAKADEALLNQEYSAAKRYFTQVRQLSPYKSEAYIGLGDTELAQHQLEQAERYYQQALQYQPNDAATLHSLTRLYRQQSHQKAAQFMANLTSQQYKNLAQDYGYIISGIQQDLAADDEQQQHYLSAIEKRKAIAKAYPDEVWNIYRLADDLLITQQPQLAEDYFNQLNQRRPNDPSRRYAYALYLNKTGRAQQALNTLKTIPLSQRSESMNALDSQLRFGQIMAHAQSLREHNQQQQAVEYLFTHIPPEQKIESYLLLAQWAEEDDQLNQALNYYHTVLNLAPNNETALLGATEISLAQHQIDQARYYLAQIEQLSPEKFNHYSLRRLANAEKTAGNIDKAKHYFIYLARQVDKEPDSADGLILRDIGRFYRDSQQVQSAHHYYQQAMLKEGITHTLPTNNIEYTTLMRNNPNDNWLSRSIRDDASTLYRQQEWRFTLEHDYWGSNGSEGYSKLRAHTTMLQLDHPIYHGRFFWRTDFVHLNSGTLGTAPYDAKFGSCYRTGCFPLKQKAFGVSPAIGWENEQWQWDLGTTPLGFNVTDWVGKIAYNDSFYHLGWSVDLHRRPVNSSLLAFAGQRDSWTNQVWGGVRKTGLRLSGSYDLGGKDGYWGEISFDRLTGKNVKNNSSVKAMGGYYYKLINENDRRISVGLNSMLWHYNKDLSGYTLGQGGYYSPQQYLSFSLPVNYRQRTENWSWEVSGSLSWSYSKTDDSRRYPLQNLVSSDKFNSDPIKEIFKHERNIIDKGDSGHGFGYTARALIEHRITPHWFIGAAIDIQQAKNYTPSHALMYLRYSFDGWNGDLDLPPNPLIPYADFK</sequence>
<dbReference type="SUPFAM" id="SSF48452">
    <property type="entry name" value="TPR-like"/>
    <property type="match status" value="2"/>
</dbReference>
<evidence type="ECO:0000256" key="3">
    <source>
        <dbReference type="ARBA" id="ARBA00022729"/>
    </source>
</evidence>
<comment type="function">
    <text evidence="1">Required for maximal bacterial cellulose synthesis.</text>
</comment>
<evidence type="ECO:0000256" key="8">
    <source>
        <dbReference type="SAM" id="SignalP"/>
    </source>
</evidence>
<accession>A0A2X2BCM9</accession>
<dbReference type="SUPFAM" id="SSF81901">
    <property type="entry name" value="HCP-like"/>
    <property type="match status" value="1"/>
</dbReference>
<comment type="pathway">
    <text evidence="2">Glycan metabolism; bacterial cellulose biosynthesis.</text>
</comment>
<dbReference type="EMBL" id="UAUE01000001">
    <property type="protein sequence ID" value="SPY93922.1"/>
    <property type="molecule type" value="Genomic_DNA"/>
</dbReference>
<dbReference type="Gene3D" id="1.25.40.10">
    <property type="entry name" value="Tetratricopeptide repeat domain"/>
    <property type="match status" value="4"/>
</dbReference>
<dbReference type="PANTHER" id="PTHR12558">
    <property type="entry name" value="CELL DIVISION CYCLE 16,23,27"/>
    <property type="match status" value="1"/>
</dbReference>
<keyword evidence="4" id="KW-0677">Repeat</keyword>
<dbReference type="NCBIfam" id="NF008520">
    <property type="entry name" value="PRK11447.1"/>
    <property type="match status" value="1"/>
</dbReference>
<dbReference type="Pfam" id="PF14559">
    <property type="entry name" value="TPR_19"/>
    <property type="match status" value="1"/>
</dbReference>
<evidence type="ECO:0000256" key="4">
    <source>
        <dbReference type="ARBA" id="ARBA00022737"/>
    </source>
</evidence>
<evidence type="ECO:0000256" key="5">
    <source>
        <dbReference type="ARBA" id="ARBA00022803"/>
    </source>
</evidence>
<feature type="repeat" description="TPR" evidence="7">
    <location>
        <begin position="311"/>
        <end position="344"/>
    </location>
</feature>
<organism evidence="10 11">
    <name type="scientific">Proteus mirabilis</name>
    <dbReference type="NCBI Taxonomy" id="584"/>
    <lineage>
        <taxon>Bacteria</taxon>
        <taxon>Pseudomonadati</taxon>
        <taxon>Pseudomonadota</taxon>
        <taxon>Gammaproteobacteria</taxon>
        <taxon>Enterobacterales</taxon>
        <taxon>Morganellaceae</taxon>
        <taxon>Proteus</taxon>
    </lineage>
</organism>
<proteinExistence type="predicted"/>
<keyword evidence="5 7" id="KW-0802">TPR repeat</keyword>
<dbReference type="SMART" id="SM00028">
    <property type="entry name" value="TPR"/>
    <property type="match status" value="4"/>
</dbReference>
<feature type="signal peptide" evidence="8">
    <location>
        <begin position="1"/>
        <end position="28"/>
    </location>
</feature>
<dbReference type="PROSITE" id="PS50293">
    <property type="entry name" value="TPR_REGION"/>
    <property type="match status" value="1"/>
</dbReference>
<dbReference type="InterPro" id="IPR008410">
    <property type="entry name" value="BCSC_C"/>
</dbReference>
<protein>
    <submittedName>
        <fullName evidence="10">Cellulose synthase protein</fullName>
    </submittedName>
</protein>
<gene>
    <name evidence="10" type="primary">bcsC</name>
    <name evidence="10" type="ORF">NCTC10975_00250</name>
</gene>
<feature type="chain" id="PRO_5015979495" evidence="8">
    <location>
        <begin position="29"/>
        <end position="1091"/>
    </location>
</feature>
<dbReference type="GO" id="GO:0019867">
    <property type="term" value="C:outer membrane"/>
    <property type="evidence" value="ECO:0007669"/>
    <property type="project" value="InterPro"/>
</dbReference>
<evidence type="ECO:0000313" key="10">
    <source>
        <dbReference type="EMBL" id="SPY93922.1"/>
    </source>
</evidence>
<feature type="repeat" description="TPR" evidence="7">
    <location>
        <begin position="532"/>
        <end position="565"/>
    </location>
</feature>
<evidence type="ECO:0000256" key="2">
    <source>
        <dbReference type="ARBA" id="ARBA00005186"/>
    </source>
</evidence>
<dbReference type="PANTHER" id="PTHR12558:SF13">
    <property type="entry name" value="CELL DIVISION CYCLE PROTEIN 27 HOMOLOG"/>
    <property type="match status" value="1"/>
</dbReference>
<feature type="repeat" description="TPR" evidence="7">
    <location>
        <begin position="229"/>
        <end position="262"/>
    </location>
</feature>
<keyword evidence="3 8" id="KW-0732">Signal</keyword>
<reference evidence="10 11" key="1">
    <citation type="submission" date="2018-06" db="EMBL/GenBank/DDBJ databases">
        <authorList>
            <consortium name="Pathogen Informatics"/>
            <person name="Doyle S."/>
        </authorList>
    </citation>
    <scope>NUCLEOTIDE SEQUENCE [LARGE SCALE GENOMIC DNA]</scope>
    <source>
        <strain evidence="10 11">NCTC10975</strain>
    </source>
</reference>
<dbReference type="InterPro" id="IPR011990">
    <property type="entry name" value="TPR-like_helical_dom_sf"/>
</dbReference>
<dbReference type="InterPro" id="IPR019734">
    <property type="entry name" value="TPR_rpt"/>
</dbReference>
<evidence type="ECO:0000256" key="7">
    <source>
        <dbReference type="PROSITE-ProRule" id="PRU00339"/>
    </source>
</evidence>
<evidence type="ECO:0000259" key="9">
    <source>
        <dbReference type="Pfam" id="PF05420"/>
    </source>
</evidence>
<evidence type="ECO:0000313" key="11">
    <source>
        <dbReference type="Proteomes" id="UP000251485"/>
    </source>
</evidence>
<feature type="domain" description="Cellulose synthase operon C C-terminal" evidence="9">
    <location>
        <begin position="732"/>
        <end position="1071"/>
    </location>
</feature>
<dbReference type="Proteomes" id="UP000251485">
    <property type="component" value="Unassembled WGS sequence"/>
</dbReference>
<name>A0A2X2BCM9_PROMI</name>
<dbReference type="RefSeq" id="WP_151252805.1">
    <property type="nucleotide sequence ID" value="NZ_CAXOHV010000004.1"/>
</dbReference>
<dbReference type="UniPathway" id="UPA00694"/>
<dbReference type="PROSITE" id="PS50005">
    <property type="entry name" value="TPR"/>
    <property type="match status" value="3"/>
</dbReference>
<evidence type="ECO:0000256" key="6">
    <source>
        <dbReference type="ARBA" id="ARBA00022916"/>
    </source>
</evidence>
<evidence type="ECO:0000256" key="1">
    <source>
        <dbReference type="ARBA" id="ARBA00003476"/>
    </source>
</evidence>
<dbReference type="Pfam" id="PF05420">
    <property type="entry name" value="BCSC_C"/>
    <property type="match status" value="1"/>
</dbReference>